<sequence>MVLDKTTGESLTGVEVRVEGTDLKTYTDFDGKFVFENVKAGEYKVMANYISYGNNETKPIKVNSNELHALNLQMETLDK</sequence>
<dbReference type="AlphaFoldDB" id="A0A0E9LRX4"/>
<evidence type="ECO:0000313" key="1">
    <source>
        <dbReference type="EMBL" id="GAO28352.1"/>
    </source>
</evidence>
<keyword evidence="2" id="KW-1185">Reference proteome</keyword>
<protein>
    <recommendedName>
        <fullName evidence="3">TonB-dependent receptor</fullName>
    </recommendedName>
</protein>
<dbReference type="EMBL" id="BAZW01000002">
    <property type="protein sequence ID" value="GAO28352.1"/>
    <property type="molecule type" value="Genomic_DNA"/>
</dbReference>
<dbReference type="InterPro" id="IPR008969">
    <property type="entry name" value="CarboxyPept-like_regulatory"/>
</dbReference>
<dbReference type="STRING" id="1236989.JCM15548_1436"/>
<evidence type="ECO:0008006" key="3">
    <source>
        <dbReference type="Google" id="ProtNLM"/>
    </source>
</evidence>
<dbReference type="Gene3D" id="2.60.40.1120">
    <property type="entry name" value="Carboxypeptidase-like, regulatory domain"/>
    <property type="match status" value="1"/>
</dbReference>
<dbReference type="Pfam" id="PF13715">
    <property type="entry name" value="CarbopepD_reg_2"/>
    <property type="match status" value="1"/>
</dbReference>
<evidence type="ECO:0000313" key="2">
    <source>
        <dbReference type="Proteomes" id="UP000032900"/>
    </source>
</evidence>
<dbReference type="SUPFAM" id="SSF49464">
    <property type="entry name" value="Carboxypeptidase regulatory domain-like"/>
    <property type="match status" value="1"/>
</dbReference>
<reference evidence="1 2" key="1">
    <citation type="journal article" date="2015" name="Microbes Environ.">
        <title>Distribution and evolution of nitrogen fixation genes in the phylum bacteroidetes.</title>
        <authorList>
            <person name="Inoue J."/>
            <person name="Oshima K."/>
            <person name="Suda W."/>
            <person name="Sakamoto M."/>
            <person name="Iino T."/>
            <person name="Noda S."/>
            <person name="Hongoh Y."/>
            <person name="Hattori M."/>
            <person name="Ohkuma M."/>
        </authorList>
    </citation>
    <scope>NUCLEOTIDE SEQUENCE [LARGE SCALE GENOMIC DNA]</scope>
    <source>
        <strain evidence="1">JCM 15548</strain>
    </source>
</reference>
<comment type="caution">
    <text evidence="1">The sequence shown here is derived from an EMBL/GenBank/DDBJ whole genome shotgun (WGS) entry which is preliminary data.</text>
</comment>
<name>A0A0E9LRX4_9BACT</name>
<proteinExistence type="predicted"/>
<dbReference type="Proteomes" id="UP000032900">
    <property type="component" value="Unassembled WGS sequence"/>
</dbReference>
<accession>A0A0E9LRX4</accession>
<gene>
    <name evidence="1" type="ORF">JCM15548_1436</name>
</gene>
<organism evidence="1 2">
    <name type="scientific">Geofilum rubicundum JCM 15548</name>
    <dbReference type="NCBI Taxonomy" id="1236989"/>
    <lineage>
        <taxon>Bacteria</taxon>
        <taxon>Pseudomonadati</taxon>
        <taxon>Bacteroidota</taxon>
        <taxon>Bacteroidia</taxon>
        <taxon>Marinilabiliales</taxon>
        <taxon>Marinilabiliaceae</taxon>
        <taxon>Geofilum</taxon>
    </lineage>
</organism>